<comment type="caution">
    <text evidence="2">The sequence shown here is derived from an EMBL/GenBank/DDBJ whole genome shotgun (WGS) entry which is preliminary data.</text>
</comment>
<name>A0A820KGB3_9BILA</name>
<evidence type="ECO:0000313" key="3">
    <source>
        <dbReference type="Proteomes" id="UP000663836"/>
    </source>
</evidence>
<evidence type="ECO:0000256" key="1">
    <source>
        <dbReference type="SAM" id="MobiDB-lite"/>
    </source>
</evidence>
<proteinExistence type="predicted"/>
<sequence>MELVQGMPRNSIEYIGSTKNNSLQ</sequence>
<feature type="non-terminal residue" evidence="2">
    <location>
        <position position="24"/>
    </location>
</feature>
<dbReference type="Proteomes" id="UP000663836">
    <property type="component" value="Unassembled WGS sequence"/>
</dbReference>
<dbReference type="EMBL" id="CAJOBD010047826">
    <property type="protein sequence ID" value="CAF4341614.1"/>
    <property type="molecule type" value="Genomic_DNA"/>
</dbReference>
<reference evidence="2" key="1">
    <citation type="submission" date="2021-02" db="EMBL/GenBank/DDBJ databases">
        <authorList>
            <person name="Nowell W R."/>
        </authorList>
    </citation>
    <scope>NUCLEOTIDE SEQUENCE</scope>
</reference>
<accession>A0A820KGB3</accession>
<feature type="region of interest" description="Disordered" evidence="1">
    <location>
        <begin position="1"/>
        <end position="24"/>
    </location>
</feature>
<protein>
    <submittedName>
        <fullName evidence="2">Uncharacterized protein</fullName>
    </submittedName>
</protein>
<evidence type="ECO:0000313" key="2">
    <source>
        <dbReference type="EMBL" id="CAF4341614.1"/>
    </source>
</evidence>
<dbReference type="AlphaFoldDB" id="A0A820KGB3"/>
<organism evidence="2 3">
    <name type="scientific">Rotaria sordida</name>
    <dbReference type="NCBI Taxonomy" id="392033"/>
    <lineage>
        <taxon>Eukaryota</taxon>
        <taxon>Metazoa</taxon>
        <taxon>Spiralia</taxon>
        <taxon>Gnathifera</taxon>
        <taxon>Rotifera</taxon>
        <taxon>Eurotatoria</taxon>
        <taxon>Bdelloidea</taxon>
        <taxon>Philodinida</taxon>
        <taxon>Philodinidae</taxon>
        <taxon>Rotaria</taxon>
    </lineage>
</organism>
<gene>
    <name evidence="2" type="ORF">JBS370_LOCUS41645</name>
</gene>